<dbReference type="AlphaFoldDB" id="A0A1I4DRV3"/>
<feature type="transmembrane region" description="Helical" evidence="6">
    <location>
        <begin position="40"/>
        <end position="59"/>
    </location>
</feature>
<dbReference type="InterPro" id="IPR005226">
    <property type="entry name" value="UPF0014_fam"/>
</dbReference>
<feature type="transmembrane region" description="Helical" evidence="6">
    <location>
        <begin position="166"/>
        <end position="187"/>
    </location>
</feature>
<feature type="transmembrane region" description="Helical" evidence="6">
    <location>
        <begin position="123"/>
        <end position="145"/>
    </location>
</feature>
<comment type="subcellular location">
    <subcellularLocation>
        <location evidence="1">Membrane</location>
        <topology evidence="1">Multi-pass membrane protein</topology>
    </subcellularLocation>
</comment>
<keyword evidence="8" id="KW-1185">Reference proteome</keyword>
<dbReference type="Proteomes" id="UP000199533">
    <property type="component" value="Unassembled WGS sequence"/>
</dbReference>
<evidence type="ECO:0000313" key="8">
    <source>
        <dbReference type="Proteomes" id="UP000199533"/>
    </source>
</evidence>
<evidence type="ECO:0000313" key="7">
    <source>
        <dbReference type="EMBL" id="SFK95380.1"/>
    </source>
</evidence>
<organism evidence="7 8">
    <name type="scientific">Nitrosomonas aestuarii</name>
    <dbReference type="NCBI Taxonomy" id="52441"/>
    <lineage>
        <taxon>Bacteria</taxon>
        <taxon>Pseudomonadati</taxon>
        <taxon>Pseudomonadota</taxon>
        <taxon>Betaproteobacteria</taxon>
        <taxon>Nitrosomonadales</taxon>
        <taxon>Nitrosomonadaceae</taxon>
        <taxon>Nitrosomonas</taxon>
    </lineage>
</organism>
<evidence type="ECO:0000256" key="6">
    <source>
        <dbReference type="SAM" id="Phobius"/>
    </source>
</evidence>
<keyword evidence="5 6" id="KW-0472">Membrane</keyword>
<keyword evidence="3 6" id="KW-0812">Transmembrane</keyword>
<dbReference type="PANTHER" id="PTHR30028:SF0">
    <property type="entry name" value="PROTEIN ALUMINUM SENSITIVE 3"/>
    <property type="match status" value="1"/>
</dbReference>
<dbReference type="Pfam" id="PF03649">
    <property type="entry name" value="UPF0014"/>
    <property type="match status" value="1"/>
</dbReference>
<evidence type="ECO:0000256" key="3">
    <source>
        <dbReference type="ARBA" id="ARBA00022692"/>
    </source>
</evidence>
<dbReference type="OrthoDB" id="9791807at2"/>
<keyword evidence="4 6" id="KW-1133">Transmembrane helix</keyword>
<accession>A0A1I4DRV3</accession>
<feature type="transmembrane region" description="Helical" evidence="6">
    <location>
        <begin position="6"/>
        <end position="28"/>
    </location>
</feature>
<proteinExistence type="inferred from homology"/>
<evidence type="ECO:0000256" key="5">
    <source>
        <dbReference type="ARBA" id="ARBA00023136"/>
    </source>
</evidence>
<gene>
    <name evidence="7" type="ORF">SAMN05216302_102240</name>
</gene>
<protein>
    <submittedName>
        <fullName evidence="7">Putative ABC transport system permease protein</fullName>
    </submittedName>
</protein>
<comment type="similarity">
    <text evidence="2">Belongs to the UPF0014 family.</text>
</comment>
<dbReference type="GO" id="GO:0005886">
    <property type="term" value="C:plasma membrane"/>
    <property type="evidence" value="ECO:0007669"/>
    <property type="project" value="TreeGrafter"/>
</dbReference>
<evidence type="ECO:0000256" key="2">
    <source>
        <dbReference type="ARBA" id="ARBA00005268"/>
    </source>
</evidence>
<name>A0A1I4DRV3_9PROT</name>
<feature type="transmembrane region" description="Helical" evidence="6">
    <location>
        <begin position="65"/>
        <end position="86"/>
    </location>
</feature>
<feature type="transmembrane region" description="Helical" evidence="6">
    <location>
        <begin position="98"/>
        <end position="117"/>
    </location>
</feature>
<dbReference type="RefSeq" id="WP_090700967.1">
    <property type="nucleotide sequence ID" value="NZ_FOSP01000022.1"/>
</dbReference>
<reference evidence="8" key="1">
    <citation type="submission" date="2016-10" db="EMBL/GenBank/DDBJ databases">
        <authorList>
            <person name="Varghese N."/>
            <person name="Submissions S."/>
        </authorList>
    </citation>
    <scope>NUCLEOTIDE SEQUENCE [LARGE SCALE GENOMIC DNA]</scope>
    <source>
        <strain evidence="8">Nm69</strain>
    </source>
</reference>
<feature type="transmembrane region" description="Helical" evidence="6">
    <location>
        <begin position="207"/>
        <end position="227"/>
    </location>
</feature>
<dbReference type="PANTHER" id="PTHR30028">
    <property type="entry name" value="UPF0014 INNER MEMBRANE PROTEIN YBBM-RELATED"/>
    <property type="match status" value="1"/>
</dbReference>
<evidence type="ECO:0000256" key="4">
    <source>
        <dbReference type="ARBA" id="ARBA00022989"/>
    </source>
</evidence>
<evidence type="ECO:0000256" key="1">
    <source>
        <dbReference type="ARBA" id="ARBA00004141"/>
    </source>
</evidence>
<sequence length="242" mass="26563">MSDTVQTISLLNLMLVFIPVFLVVGILWKWSLAPGNAAYALGRMLVQLLLIGYFLMYIFEAENSLIVIAVLVVMVTVSSWIALGTVKTRRTTLYRQALVAILVGGGIVLFIVTQGVLQLDPWYLPQYMVPLAGMVFANSMNAVSLAAERMNAELARQMNFHQARNIAMHAAMIPIINSMLAVGLVSLPGMMTGQILSGISPLVAARYQIMVMCMIFAGGGLSTALFLEMSRKQFTMFMEKDT</sequence>
<dbReference type="EMBL" id="FOSP01000022">
    <property type="protein sequence ID" value="SFK95380.1"/>
    <property type="molecule type" value="Genomic_DNA"/>
</dbReference>